<sequence length="127" mass="15077">MQNNKIKKRVKNEGLKRQEEQRKEDTKNKILEAIEKLKKKKEKINFSRISNESGISRNTLYTYRDFIGEHTTITVNKSNEVQELEHKIKELNQKNKVLSSENRDLKDSNSKLVEQIMALKEYIKTLE</sequence>
<gene>
    <name evidence="3" type="ORF">CP985_13455</name>
</gene>
<feature type="compositionally biased region" description="Basic and acidic residues" evidence="2">
    <location>
        <begin position="11"/>
        <end position="27"/>
    </location>
</feature>
<dbReference type="Gene3D" id="1.10.357.10">
    <property type="entry name" value="Tetracycline Repressor, domain 2"/>
    <property type="match status" value="1"/>
</dbReference>
<dbReference type="EMBL" id="NXID01000065">
    <property type="protein sequence ID" value="RXK12996.1"/>
    <property type="molecule type" value="Genomic_DNA"/>
</dbReference>
<dbReference type="AlphaFoldDB" id="A0AAX2ABP9"/>
<evidence type="ECO:0008006" key="5">
    <source>
        <dbReference type="Google" id="ProtNLM"/>
    </source>
</evidence>
<keyword evidence="1" id="KW-0175">Coiled coil</keyword>
<evidence type="ECO:0000313" key="4">
    <source>
        <dbReference type="Proteomes" id="UP000290092"/>
    </source>
</evidence>
<dbReference type="RefSeq" id="WP_114843393.1">
    <property type="nucleotide sequence ID" value="NZ_CP031220.1"/>
</dbReference>
<dbReference type="KEGG" id="amyt:AMYT_a0193"/>
<feature type="compositionally biased region" description="Basic residues" evidence="2">
    <location>
        <begin position="1"/>
        <end position="10"/>
    </location>
</feature>
<protein>
    <recommendedName>
        <fullName evidence="5">Transposase</fullName>
    </recommendedName>
</protein>
<dbReference type="InterPro" id="IPR009057">
    <property type="entry name" value="Homeodomain-like_sf"/>
</dbReference>
<feature type="coiled-coil region" evidence="1">
    <location>
        <begin position="74"/>
        <end position="108"/>
    </location>
</feature>
<dbReference type="Proteomes" id="UP000290092">
    <property type="component" value="Unassembled WGS sequence"/>
</dbReference>
<comment type="caution">
    <text evidence="3">The sequence shown here is derived from an EMBL/GenBank/DDBJ whole genome shotgun (WGS) entry which is preliminary data.</text>
</comment>
<feature type="region of interest" description="Disordered" evidence="2">
    <location>
        <begin position="1"/>
        <end position="27"/>
    </location>
</feature>
<reference evidence="3 4" key="1">
    <citation type="submission" date="2017-09" db="EMBL/GenBank/DDBJ databases">
        <title>Genomics of the genus Arcobacter.</title>
        <authorList>
            <person name="Perez-Cataluna A."/>
            <person name="Figueras M.J."/>
            <person name="Salas-Masso N."/>
        </authorList>
    </citation>
    <scope>NUCLEOTIDE SEQUENCE [LARGE SCALE GENOMIC DNA]</scope>
    <source>
        <strain evidence="3 4">CECT 7386</strain>
    </source>
</reference>
<name>A0AAX2ABP9_9BACT</name>
<organism evidence="3 4">
    <name type="scientific">Malaciobacter mytili LMG 24559</name>
    <dbReference type="NCBI Taxonomy" id="1032238"/>
    <lineage>
        <taxon>Bacteria</taxon>
        <taxon>Pseudomonadati</taxon>
        <taxon>Campylobacterota</taxon>
        <taxon>Epsilonproteobacteria</taxon>
        <taxon>Campylobacterales</taxon>
        <taxon>Arcobacteraceae</taxon>
        <taxon>Malaciobacter</taxon>
    </lineage>
</organism>
<evidence type="ECO:0000313" key="3">
    <source>
        <dbReference type="EMBL" id="RXK12996.1"/>
    </source>
</evidence>
<accession>A0AAX2ABP9</accession>
<evidence type="ECO:0000256" key="1">
    <source>
        <dbReference type="SAM" id="Coils"/>
    </source>
</evidence>
<evidence type="ECO:0000256" key="2">
    <source>
        <dbReference type="SAM" id="MobiDB-lite"/>
    </source>
</evidence>
<keyword evidence="4" id="KW-1185">Reference proteome</keyword>
<dbReference type="SUPFAM" id="SSF46689">
    <property type="entry name" value="Homeodomain-like"/>
    <property type="match status" value="1"/>
</dbReference>
<proteinExistence type="predicted"/>